<protein>
    <submittedName>
        <fullName evidence="1">Ankyrin repeat and MYND domain-containing protein 2</fullName>
    </submittedName>
</protein>
<name>A0A4D9ESY7_9SAUR</name>
<dbReference type="AlphaFoldDB" id="A0A4D9ESY7"/>
<reference evidence="1 2" key="1">
    <citation type="submission" date="2019-04" db="EMBL/GenBank/DDBJ databases">
        <title>Draft genome of the big-headed turtle Platysternon megacephalum.</title>
        <authorList>
            <person name="Gong S."/>
        </authorList>
    </citation>
    <scope>NUCLEOTIDE SEQUENCE [LARGE SCALE GENOMIC DNA]</scope>
    <source>
        <strain evidence="1">DO16091913</strain>
        <tissue evidence="1">Muscle</tissue>
    </source>
</reference>
<sequence length="113" mass="12221">MIGKSYGRTLSLGQILAKSMTGTQVSAFINMARRRVWACHPMALTRSYCTMWSPLLLLPTPATRLPMPLPPLELLLQSLPTQSIGSNGKELGPLPYPLLLPAGDTAPYSILAS</sequence>
<accession>A0A4D9ESY7</accession>
<gene>
    <name evidence="1" type="ORF">DR999_PMT06624</name>
</gene>
<proteinExistence type="predicted"/>
<organism evidence="1 2">
    <name type="scientific">Platysternon megacephalum</name>
    <name type="common">big-headed turtle</name>
    <dbReference type="NCBI Taxonomy" id="55544"/>
    <lineage>
        <taxon>Eukaryota</taxon>
        <taxon>Metazoa</taxon>
        <taxon>Chordata</taxon>
        <taxon>Craniata</taxon>
        <taxon>Vertebrata</taxon>
        <taxon>Euteleostomi</taxon>
        <taxon>Archelosauria</taxon>
        <taxon>Testudinata</taxon>
        <taxon>Testudines</taxon>
        <taxon>Cryptodira</taxon>
        <taxon>Durocryptodira</taxon>
        <taxon>Testudinoidea</taxon>
        <taxon>Platysternidae</taxon>
        <taxon>Platysternon</taxon>
    </lineage>
</organism>
<keyword evidence="2" id="KW-1185">Reference proteome</keyword>
<dbReference type="Proteomes" id="UP000297703">
    <property type="component" value="Unassembled WGS sequence"/>
</dbReference>
<comment type="caution">
    <text evidence="1">The sequence shown here is derived from an EMBL/GenBank/DDBJ whole genome shotgun (WGS) entry which is preliminary data.</text>
</comment>
<reference evidence="1 2" key="2">
    <citation type="submission" date="2019-04" db="EMBL/GenBank/DDBJ databases">
        <title>The genome sequence of big-headed turtle.</title>
        <authorList>
            <person name="Gong S."/>
        </authorList>
    </citation>
    <scope>NUCLEOTIDE SEQUENCE [LARGE SCALE GENOMIC DNA]</scope>
    <source>
        <strain evidence="1">DO16091913</strain>
        <tissue evidence="1">Muscle</tissue>
    </source>
</reference>
<evidence type="ECO:0000313" key="1">
    <source>
        <dbReference type="EMBL" id="TFK10252.1"/>
    </source>
</evidence>
<evidence type="ECO:0000313" key="2">
    <source>
        <dbReference type="Proteomes" id="UP000297703"/>
    </source>
</evidence>
<dbReference type="EMBL" id="QXTE01000043">
    <property type="protein sequence ID" value="TFK10252.1"/>
    <property type="molecule type" value="Genomic_DNA"/>
</dbReference>